<dbReference type="InterPro" id="IPR051227">
    <property type="entry name" value="CS_glycosyltransferase"/>
</dbReference>
<comment type="similarity">
    <text evidence="2 9">Belongs to the chondroitin N-acetylgalactosaminyltransferase family.</text>
</comment>
<dbReference type="GO" id="GO:0032580">
    <property type="term" value="C:Golgi cisterna membrane"/>
    <property type="evidence" value="ECO:0007669"/>
    <property type="project" value="UniProtKB-SubCell"/>
</dbReference>
<gene>
    <name evidence="10" type="primary">Cnot6</name>
</gene>
<keyword evidence="6" id="KW-1133">Transmembrane helix</keyword>
<dbReference type="PANTHER" id="PTHR12369">
    <property type="entry name" value="CHONDROITIN SYNTHASE"/>
    <property type="match status" value="1"/>
</dbReference>
<comment type="subcellular location">
    <subcellularLocation>
        <location evidence="1 9">Golgi apparatus</location>
        <location evidence="1 9">Golgi stack membrane</location>
        <topology evidence="1 9">Single-pass type II membrane protein</topology>
    </subcellularLocation>
</comment>
<evidence type="ECO:0000256" key="4">
    <source>
        <dbReference type="ARBA" id="ARBA00022692"/>
    </source>
</evidence>
<keyword evidence="5 9" id="KW-0735">Signal-anchor</keyword>
<name>A0A6F9DA84_9ASCI</name>
<dbReference type="InterPro" id="IPR008428">
    <property type="entry name" value="Chond_GalNAc"/>
</dbReference>
<dbReference type="Pfam" id="PF05679">
    <property type="entry name" value="CHGN"/>
    <property type="match status" value="1"/>
</dbReference>
<accession>A0A6F9DA84</accession>
<keyword evidence="7 9" id="KW-0333">Golgi apparatus</keyword>
<dbReference type="EC" id="2.4.1.-" evidence="9"/>
<evidence type="ECO:0000256" key="7">
    <source>
        <dbReference type="ARBA" id="ARBA00023034"/>
    </source>
</evidence>
<keyword evidence="3 9" id="KW-0808">Transferase</keyword>
<evidence type="ECO:0000256" key="3">
    <source>
        <dbReference type="ARBA" id="ARBA00022679"/>
    </source>
</evidence>
<evidence type="ECO:0000256" key="1">
    <source>
        <dbReference type="ARBA" id="ARBA00004447"/>
    </source>
</evidence>
<dbReference type="GO" id="GO:0047238">
    <property type="term" value="F:glucuronosyl-N-acetylgalactosaminyl-proteoglycan 4-beta-N-acetylgalactosaminyltransferase activity"/>
    <property type="evidence" value="ECO:0007669"/>
    <property type="project" value="TreeGrafter"/>
</dbReference>
<organism evidence="10">
    <name type="scientific">Phallusia mammillata</name>
    <dbReference type="NCBI Taxonomy" id="59560"/>
    <lineage>
        <taxon>Eukaryota</taxon>
        <taxon>Metazoa</taxon>
        <taxon>Chordata</taxon>
        <taxon>Tunicata</taxon>
        <taxon>Ascidiacea</taxon>
        <taxon>Phlebobranchia</taxon>
        <taxon>Ascidiidae</taxon>
        <taxon>Phallusia</taxon>
    </lineage>
</organism>
<reference evidence="10" key="1">
    <citation type="submission" date="2020-04" db="EMBL/GenBank/DDBJ databases">
        <authorList>
            <person name="Neveu A P."/>
        </authorList>
    </citation>
    <scope>NUCLEOTIDE SEQUENCE</scope>
    <source>
        <tissue evidence="10">Whole embryo</tissue>
    </source>
</reference>
<dbReference type="EMBL" id="LR784058">
    <property type="protein sequence ID" value="CAB3232248.1"/>
    <property type="molecule type" value="mRNA"/>
</dbReference>
<evidence type="ECO:0000256" key="9">
    <source>
        <dbReference type="RuleBase" id="RU364016"/>
    </source>
</evidence>
<dbReference type="AlphaFoldDB" id="A0A6F9DA84"/>
<evidence type="ECO:0000256" key="6">
    <source>
        <dbReference type="ARBA" id="ARBA00022989"/>
    </source>
</evidence>
<evidence type="ECO:0000256" key="8">
    <source>
        <dbReference type="ARBA" id="ARBA00023136"/>
    </source>
</evidence>
<evidence type="ECO:0000313" key="10">
    <source>
        <dbReference type="EMBL" id="CAB3232248.1"/>
    </source>
</evidence>
<sequence>MKLLKCKNPNIPRIIGGILLGFFSRIVYEQVASTTRLTNKKSLSLAQDQQDANCPPCQQEVCPKCLPESVTGTVPTDALPVYKPKGMYEVTRWLYFDENNVYDIINEEPKVALNGHWREDIKAVSQVGLEYINANKMLGHSWALVSLKNGYMRTDSLRGTDYMLDLIVRPTTLNSTKSVYDRTFRVRMVHPFENIDNSRSISVRKEIQGKIKIIVPTSYKSTNVENFLDGYNKGNYDDQIELIFMLFIGNQLEERKQAKALLDRISMKTNVKNIIKAVQIEGQYDFLKGIHYGAVKSANSKDIIIAVNEEKEFSHQFLVHCRAIAEAGKRVYFPIAFEQYNPDVIEKGMPPGKPKNVNKKDHNKFTGYWSHDAHDSICAYQADFISVLSGATTNQEKPGTWLYDIFLRKGMDVFAAVEPHLFRMHTAKTCDKIKLSADAFQKCFIDKAKTLGSKPALGILYITEIVQKKVKH</sequence>
<keyword evidence="8" id="KW-0472">Membrane</keyword>
<dbReference type="PANTHER" id="PTHR12369:SF11">
    <property type="entry name" value="HEXOSYLTRANSFERASE"/>
    <property type="match status" value="1"/>
</dbReference>
<keyword evidence="4" id="KW-0812">Transmembrane</keyword>
<protein>
    <recommendedName>
        <fullName evidence="9">Hexosyltransferase</fullName>
        <ecNumber evidence="9">2.4.1.-</ecNumber>
    </recommendedName>
</protein>
<proteinExistence type="evidence at transcript level"/>
<evidence type="ECO:0000256" key="2">
    <source>
        <dbReference type="ARBA" id="ARBA00009239"/>
    </source>
</evidence>
<evidence type="ECO:0000256" key="5">
    <source>
        <dbReference type="ARBA" id="ARBA00022968"/>
    </source>
</evidence>